<evidence type="ECO:0000313" key="3">
    <source>
        <dbReference type="EMBL" id="MTG99398.1"/>
    </source>
</evidence>
<sequence>MKKIKALYFLSLLFTTSIAHAFQEDLGSAYKKNYTNYKVSDSIFPKSFWNSESVKITFVPSIFFGSTAITWNGREHILETRNKYIPEFANTFDDYLQYAPGALAFGLKASGVKGRNNIRRSVYNYAGSMLITGIFVNSLKYSTKVMRPDGSTANSWPSGHAATAFANAAFLDKEYGLVNPSYSITGYGMAIMTGVGRSMNNRHWSPDILAGAGFGILSTNLAYFFIDKIYGNKGDNLSFLSKIEGNETPSFLAVRLGASFNSNNILKFHNDGPEAKIGWEAGFEGAYFFTKSIGIGGEFTISGYPLAQNNTNKLEASDTFEQYNLSTVNSALGFMNAGIGPYYAFHFSSKFNMMLKATIGYSFGASGKIEAKQNDTDIFLPVNILDNMTISSYKPHSSFRWSTGTAFTYNITDQLGLSLYADYSTTKPTIKYTPGNPQLNSSNNKFESNKADLHYLSTGLRLTAYF</sequence>
<dbReference type="OrthoDB" id="9773582at2"/>
<dbReference type="RefSeq" id="WP_155093387.1">
    <property type="nucleotide sequence ID" value="NZ_WMJX01000075.1"/>
</dbReference>
<evidence type="ECO:0000259" key="2">
    <source>
        <dbReference type="Pfam" id="PF01569"/>
    </source>
</evidence>
<protein>
    <submittedName>
        <fullName evidence="3">Phosphatase PAP2 family protein</fullName>
    </submittedName>
</protein>
<dbReference type="Pfam" id="PF01569">
    <property type="entry name" value="PAP2"/>
    <property type="match status" value="1"/>
</dbReference>
<name>A0A6I3LLD5_9FLAO</name>
<keyword evidence="4" id="KW-1185">Reference proteome</keyword>
<dbReference type="EMBL" id="WMJX01000075">
    <property type="protein sequence ID" value="MTG99398.1"/>
    <property type="molecule type" value="Genomic_DNA"/>
</dbReference>
<dbReference type="Gene3D" id="2.40.160.20">
    <property type="match status" value="1"/>
</dbReference>
<feature type="domain" description="Phosphatidic acid phosphatase type 2/haloperoxidase" evidence="2">
    <location>
        <begin position="124"/>
        <end position="226"/>
    </location>
</feature>
<accession>A0A6I3LLD5</accession>
<gene>
    <name evidence="3" type="ORF">GJV76_14930</name>
</gene>
<feature type="chain" id="PRO_5026221022" evidence="1">
    <location>
        <begin position="22"/>
        <end position="466"/>
    </location>
</feature>
<dbReference type="Proteomes" id="UP000438760">
    <property type="component" value="Unassembled WGS sequence"/>
</dbReference>
<keyword evidence="1" id="KW-0732">Signal</keyword>
<evidence type="ECO:0000313" key="4">
    <source>
        <dbReference type="Proteomes" id="UP000438760"/>
    </source>
</evidence>
<proteinExistence type="predicted"/>
<dbReference type="InterPro" id="IPR000326">
    <property type="entry name" value="PAP2/HPO"/>
</dbReference>
<comment type="caution">
    <text evidence="3">The sequence shown here is derived from an EMBL/GenBank/DDBJ whole genome shotgun (WGS) entry which is preliminary data.</text>
</comment>
<dbReference type="SUPFAM" id="SSF48317">
    <property type="entry name" value="Acid phosphatase/Vanadium-dependent haloperoxidase"/>
    <property type="match status" value="1"/>
</dbReference>
<dbReference type="InterPro" id="IPR036938">
    <property type="entry name" value="PAP2/HPO_sf"/>
</dbReference>
<organism evidence="3 4">
    <name type="scientific">Myroides albus</name>
    <dbReference type="NCBI Taxonomy" id="2562892"/>
    <lineage>
        <taxon>Bacteria</taxon>
        <taxon>Pseudomonadati</taxon>
        <taxon>Bacteroidota</taxon>
        <taxon>Flavobacteriia</taxon>
        <taxon>Flavobacteriales</taxon>
        <taxon>Flavobacteriaceae</taxon>
        <taxon>Myroides</taxon>
    </lineage>
</organism>
<dbReference type="Gene3D" id="1.20.144.10">
    <property type="entry name" value="Phosphatidic acid phosphatase type 2/haloperoxidase"/>
    <property type="match status" value="1"/>
</dbReference>
<reference evidence="3 4" key="1">
    <citation type="submission" date="2019-11" db="EMBL/GenBank/DDBJ databases">
        <title>Genome of Strain BIT-d1.</title>
        <authorList>
            <person name="Yang Y."/>
        </authorList>
    </citation>
    <scope>NUCLEOTIDE SEQUENCE [LARGE SCALE GENOMIC DNA]</scope>
    <source>
        <strain evidence="3 4">BIT-d1</strain>
    </source>
</reference>
<evidence type="ECO:0000256" key="1">
    <source>
        <dbReference type="SAM" id="SignalP"/>
    </source>
</evidence>
<feature type="signal peptide" evidence="1">
    <location>
        <begin position="1"/>
        <end position="21"/>
    </location>
</feature>
<dbReference type="AlphaFoldDB" id="A0A6I3LLD5"/>